<dbReference type="Proteomes" id="UP000639643">
    <property type="component" value="Unassembled WGS sequence"/>
</dbReference>
<dbReference type="InterPro" id="IPR018506">
    <property type="entry name" value="Cyt_B5_heme-BS"/>
</dbReference>
<keyword evidence="6" id="KW-0732">Signal</keyword>
<evidence type="ECO:0000256" key="4">
    <source>
        <dbReference type="RuleBase" id="RU362121"/>
    </source>
</evidence>
<evidence type="ECO:0000256" key="3">
    <source>
        <dbReference type="ARBA" id="ARBA00023004"/>
    </source>
</evidence>
<dbReference type="GO" id="GO:0020037">
    <property type="term" value="F:heme binding"/>
    <property type="evidence" value="ECO:0007669"/>
    <property type="project" value="UniProtKB-UniRule"/>
</dbReference>
<dbReference type="PROSITE" id="PS00191">
    <property type="entry name" value="CYTOCHROME_B5_1"/>
    <property type="match status" value="1"/>
</dbReference>
<dbReference type="SUPFAM" id="SSF55856">
    <property type="entry name" value="Cytochrome b5-like heme/steroid binding domain"/>
    <property type="match status" value="1"/>
</dbReference>
<gene>
    <name evidence="8" type="ORF">CMUS01_12283</name>
</gene>
<dbReference type="PROSITE" id="PS50255">
    <property type="entry name" value="CYTOCHROME_B5_2"/>
    <property type="match status" value="1"/>
</dbReference>
<evidence type="ECO:0000256" key="6">
    <source>
        <dbReference type="SAM" id="SignalP"/>
    </source>
</evidence>
<protein>
    <submittedName>
        <fullName evidence="8">Cytochrome b5 reductase 4</fullName>
    </submittedName>
</protein>
<dbReference type="InterPro" id="IPR001199">
    <property type="entry name" value="Cyt_B5-like_heme/steroid-bd"/>
</dbReference>
<evidence type="ECO:0000313" key="8">
    <source>
        <dbReference type="EMBL" id="KAF6816334.1"/>
    </source>
</evidence>
<dbReference type="InterPro" id="IPR036400">
    <property type="entry name" value="Cyt_B5-like_heme/steroid_sf"/>
</dbReference>
<feature type="compositionally biased region" description="Low complexity" evidence="5">
    <location>
        <begin position="189"/>
        <end position="207"/>
    </location>
</feature>
<feature type="compositionally biased region" description="Pro residues" evidence="5">
    <location>
        <begin position="208"/>
        <end position="227"/>
    </location>
</feature>
<dbReference type="GO" id="GO:0005737">
    <property type="term" value="C:cytoplasm"/>
    <property type="evidence" value="ECO:0007669"/>
    <property type="project" value="TreeGrafter"/>
</dbReference>
<keyword evidence="9" id="KW-1185">Reference proteome</keyword>
<dbReference type="InterPro" id="IPR051872">
    <property type="entry name" value="Cytochrome_b5/Flavoprotein_Rdt"/>
</dbReference>
<feature type="domain" description="Cytochrome b5 heme-binding" evidence="7">
    <location>
        <begin position="303"/>
        <end position="381"/>
    </location>
</feature>
<evidence type="ECO:0000256" key="1">
    <source>
        <dbReference type="ARBA" id="ARBA00022617"/>
    </source>
</evidence>
<comment type="caution">
    <text evidence="8">The sequence shown here is derived from an EMBL/GenBank/DDBJ whole genome shotgun (WGS) entry which is preliminary data.</text>
</comment>
<feature type="compositionally biased region" description="Low complexity" evidence="5">
    <location>
        <begin position="102"/>
        <end position="114"/>
    </location>
</feature>
<keyword evidence="3 4" id="KW-0408">Iron</keyword>
<dbReference type="PANTHER" id="PTHR46237">
    <property type="entry name" value="CYTOCHROME B5 REDUCTASE 4 FAMILY MEMBER"/>
    <property type="match status" value="1"/>
</dbReference>
<name>A0A8H6N0Y7_9PEZI</name>
<feature type="compositionally biased region" description="Polar residues" evidence="5">
    <location>
        <begin position="138"/>
        <end position="151"/>
    </location>
</feature>
<feature type="compositionally biased region" description="Low complexity" evidence="5">
    <location>
        <begin position="123"/>
        <end position="137"/>
    </location>
</feature>
<dbReference type="Pfam" id="PF00173">
    <property type="entry name" value="Cyt-b5"/>
    <property type="match status" value="1"/>
</dbReference>
<keyword evidence="1 4" id="KW-0349">Heme</keyword>
<reference evidence="8" key="1">
    <citation type="journal article" date="2020" name="Phytopathology">
        <title>Genome Sequence Resources of Colletotrichum truncatum, C. plurivorum, C. musicola, and C. sojae: Four Species Pathogenic to Soybean (Glycine max).</title>
        <authorList>
            <person name="Rogerio F."/>
            <person name="Boufleur T.R."/>
            <person name="Ciampi-Guillardi M."/>
            <person name="Sukno S.A."/>
            <person name="Thon M.R."/>
            <person name="Massola Junior N.S."/>
            <person name="Baroncelli R."/>
        </authorList>
    </citation>
    <scope>NUCLEOTIDE SEQUENCE</scope>
    <source>
        <strain evidence="8">LFN0074</strain>
    </source>
</reference>
<dbReference type="FunFam" id="3.10.120.10:FF:000001">
    <property type="entry name" value="Cytochrome b5 reductase 4"/>
    <property type="match status" value="1"/>
</dbReference>
<evidence type="ECO:0000256" key="5">
    <source>
        <dbReference type="SAM" id="MobiDB-lite"/>
    </source>
</evidence>
<dbReference type="GO" id="GO:0004128">
    <property type="term" value="F:cytochrome-b5 reductase activity, acting on NAD(P)H"/>
    <property type="evidence" value="ECO:0007669"/>
    <property type="project" value="TreeGrafter"/>
</dbReference>
<accession>A0A8H6N0Y7</accession>
<feature type="region of interest" description="Disordered" evidence="5">
    <location>
        <begin position="38"/>
        <end position="301"/>
    </location>
</feature>
<dbReference type="PANTHER" id="PTHR46237:SF1">
    <property type="entry name" value="CYTOCHROME B5 REDUCTASE 4"/>
    <property type="match status" value="1"/>
</dbReference>
<dbReference type="SMART" id="SM01117">
    <property type="entry name" value="Cyt-b5"/>
    <property type="match status" value="1"/>
</dbReference>
<dbReference type="Gene3D" id="3.10.120.10">
    <property type="entry name" value="Cytochrome b5-like heme/steroid binding domain"/>
    <property type="match status" value="1"/>
</dbReference>
<organism evidence="8 9">
    <name type="scientific">Colletotrichum musicola</name>
    <dbReference type="NCBI Taxonomy" id="2175873"/>
    <lineage>
        <taxon>Eukaryota</taxon>
        <taxon>Fungi</taxon>
        <taxon>Dikarya</taxon>
        <taxon>Ascomycota</taxon>
        <taxon>Pezizomycotina</taxon>
        <taxon>Sordariomycetes</taxon>
        <taxon>Hypocreomycetidae</taxon>
        <taxon>Glomerellales</taxon>
        <taxon>Glomerellaceae</taxon>
        <taxon>Colletotrichum</taxon>
        <taxon>Colletotrichum orchidearum species complex</taxon>
    </lineage>
</organism>
<proteinExistence type="inferred from homology"/>
<feature type="compositionally biased region" description="Basic and acidic residues" evidence="5">
    <location>
        <begin position="54"/>
        <end position="71"/>
    </location>
</feature>
<feature type="compositionally biased region" description="Low complexity" evidence="5">
    <location>
        <begin position="164"/>
        <end position="181"/>
    </location>
</feature>
<sequence>MGYIGVSLIIASVVWVLVAPPPWMHPFMPPFLVFRQPPPSLPPPRSKSPPRNDANGHAHEEGRSLKPREKQSTPAPPSINFPEEPEPATKDRDAMPPPPPVIRRSSPSPAPVIAEPEEEEQTTPKAKPAAPSAQVPSFSLNEPSSGLSTGASIPGRGSMPPPAGSSLSGLSTGASIPGRGSMPPPPVPSLGTPSSLSASNNLPGRGSMPPPPAPSNMMPPPRGPVPPRLAAFPAANSPQRARPVPNRGPASSSSSLAPPPTHTVKNSKPSRKVILTPGHSPLDWARISGPNADLRNLPPSTPYLKVTPSMLKKMTGRKGKDAWMALGGRVYNITPYLPYHPAGEPELLRGAGRDATKLFGEVHPWVNYETMLAACLVGVLVEEEDVVKPSAMDEMD</sequence>
<comment type="similarity">
    <text evidence="4">Belongs to the cytochrome b5 family.</text>
</comment>
<dbReference type="AlphaFoldDB" id="A0A8H6N0Y7"/>
<evidence type="ECO:0000259" key="7">
    <source>
        <dbReference type="PROSITE" id="PS50255"/>
    </source>
</evidence>
<feature type="chain" id="PRO_5034139419" evidence="6">
    <location>
        <begin position="25"/>
        <end position="396"/>
    </location>
</feature>
<dbReference type="EMBL" id="WIGM01000677">
    <property type="protein sequence ID" value="KAF6816334.1"/>
    <property type="molecule type" value="Genomic_DNA"/>
</dbReference>
<keyword evidence="2 4" id="KW-0479">Metal-binding</keyword>
<dbReference type="OrthoDB" id="432299at2759"/>
<dbReference type="GO" id="GO:0046872">
    <property type="term" value="F:metal ion binding"/>
    <property type="evidence" value="ECO:0007669"/>
    <property type="project" value="UniProtKB-UniRule"/>
</dbReference>
<evidence type="ECO:0000313" key="9">
    <source>
        <dbReference type="Proteomes" id="UP000639643"/>
    </source>
</evidence>
<feature type="compositionally biased region" description="Pro residues" evidence="5">
    <location>
        <begin position="38"/>
        <end position="47"/>
    </location>
</feature>
<feature type="signal peptide" evidence="6">
    <location>
        <begin position="1"/>
        <end position="24"/>
    </location>
</feature>
<evidence type="ECO:0000256" key="2">
    <source>
        <dbReference type="ARBA" id="ARBA00022723"/>
    </source>
</evidence>